<dbReference type="GO" id="GO:0046872">
    <property type="term" value="F:metal ion binding"/>
    <property type="evidence" value="ECO:0007669"/>
    <property type="project" value="UniProtKB-KW"/>
</dbReference>
<evidence type="ECO:0000256" key="4">
    <source>
        <dbReference type="ARBA" id="ARBA00022695"/>
    </source>
</evidence>
<keyword evidence="16" id="KW-1185">Reference proteome</keyword>
<comment type="similarity">
    <text evidence="11">Belongs to the tRNA nucleotidyltransferase/poly(A) polymerase family.</text>
</comment>
<dbReference type="Pfam" id="PF01743">
    <property type="entry name" value="PolyA_pol"/>
    <property type="match status" value="1"/>
</dbReference>
<dbReference type="Pfam" id="PF12627">
    <property type="entry name" value="PolyA_pol_RNAbd"/>
    <property type="match status" value="1"/>
</dbReference>
<feature type="domain" description="Poly A polymerase head" evidence="12">
    <location>
        <begin position="102"/>
        <end position="136"/>
    </location>
</feature>
<evidence type="ECO:0000256" key="11">
    <source>
        <dbReference type="RuleBase" id="RU003953"/>
    </source>
</evidence>
<dbReference type="InterPro" id="IPR003607">
    <property type="entry name" value="HD/PDEase_dom"/>
</dbReference>
<evidence type="ECO:0000256" key="10">
    <source>
        <dbReference type="ARBA" id="ARBA00022884"/>
    </source>
</evidence>
<gene>
    <name evidence="15" type="ORF">EYE40_08110</name>
</gene>
<feature type="domain" description="tRNA nucleotidyltransferase/poly(A) polymerase RNA and SrmB- binding" evidence="14">
    <location>
        <begin position="160"/>
        <end position="221"/>
    </location>
</feature>
<dbReference type="Proteomes" id="UP000294194">
    <property type="component" value="Unassembled WGS sequence"/>
</dbReference>
<evidence type="ECO:0000256" key="9">
    <source>
        <dbReference type="ARBA" id="ARBA00022842"/>
    </source>
</evidence>
<keyword evidence="7" id="KW-0692">RNA repair</keyword>
<protein>
    <submittedName>
        <fullName evidence="15">CCA tRNA nucleotidyltransferase</fullName>
    </submittedName>
</protein>
<dbReference type="Pfam" id="PF01966">
    <property type="entry name" value="HD"/>
    <property type="match status" value="1"/>
</dbReference>
<dbReference type="InterPro" id="IPR032828">
    <property type="entry name" value="PolyA_RNA-bd"/>
</dbReference>
<dbReference type="SUPFAM" id="SSF81301">
    <property type="entry name" value="Nucleotidyltransferase"/>
    <property type="match status" value="1"/>
</dbReference>
<keyword evidence="2 11" id="KW-0808">Transferase</keyword>
<evidence type="ECO:0000256" key="6">
    <source>
        <dbReference type="ARBA" id="ARBA00022741"/>
    </source>
</evidence>
<dbReference type="InterPro" id="IPR002646">
    <property type="entry name" value="PolA_pol_head_dom"/>
</dbReference>
<dbReference type="GO" id="GO:0005524">
    <property type="term" value="F:ATP binding"/>
    <property type="evidence" value="ECO:0007669"/>
    <property type="project" value="UniProtKB-KW"/>
</dbReference>
<dbReference type="PANTHER" id="PTHR47545:SF1">
    <property type="entry name" value="MULTIFUNCTIONAL CCA PROTEIN"/>
    <property type="match status" value="1"/>
</dbReference>
<keyword evidence="4" id="KW-0548">Nucleotidyltransferase</keyword>
<reference evidence="16" key="1">
    <citation type="submission" date="2019-02" db="EMBL/GenBank/DDBJ databases">
        <title>Glaciihabitans arcticus sp. nov., a psychrotolerant bacterium isolated from polar soil.</title>
        <authorList>
            <person name="Dahal R.H."/>
        </authorList>
    </citation>
    <scope>NUCLEOTIDE SEQUENCE [LARGE SCALE GENOMIC DNA]</scope>
    <source>
        <strain evidence="16">RP-3-7</strain>
    </source>
</reference>
<dbReference type="PANTHER" id="PTHR47545">
    <property type="entry name" value="MULTIFUNCTIONAL CCA PROTEIN"/>
    <property type="match status" value="1"/>
</dbReference>
<feature type="domain" description="HD" evidence="13">
    <location>
        <begin position="237"/>
        <end position="335"/>
    </location>
</feature>
<sequence length="439" mass="47171">MAQLSLLDLTPGARAVVEACRRVGARPLVVGGAIRDALLGVASKDLDIEVHGVTDRALLLAALAEVGAVAEQGASFDVIAVRVDGADLDLSISDAPIDLAFSRRDFTINAMGWDPITDELIDPFGGQRDLARAILRHTSASFGDDPLRVLRGVQFVGRFGFALAAETKGVCRELAPRFDELATERVWEEWRKLARRARFWPEALDALKQTGWLAHFPDLDATRGVKQDPIWHSEGDVFTHLGLAAGKAAEFAERDGLSDTDREVAVLAALVHDFGKVTHTEIGERITSHGHAEAGVEPARAFLAEIGAPRHVEARILPVVREHMAHVSMQGSPSRPAVRRLMRRLGDASIHDWARVVDADCAGRGASSKASPAGAWVTIAESIGGAPARGLLTGEHLIARGLRPGPEFGRILGEALAAQDDEVFADEAGAVEWFDARAR</sequence>
<dbReference type="GO" id="GO:0042245">
    <property type="term" value="P:RNA repair"/>
    <property type="evidence" value="ECO:0007669"/>
    <property type="project" value="UniProtKB-KW"/>
</dbReference>
<dbReference type="InterPro" id="IPR043519">
    <property type="entry name" value="NT_sf"/>
</dbReference>
<keyword evidence="8" id="KW-0067">ATP-binding</keyword>
<dbReference type="CDD" id="cd00077">
    <property type="entry name" value="HDc"/>
    <property type="match status" value="1"/>
</dbReference>
<name>A0A4Q9GX98_9MICO</name>
<evidence type="ECO:0000259" key="12">
    <source>
        <dbReference type="Pfam" id="PF01743"/>
    </source>
</evidence>
<dbReference type="SUPFAM" id="SSF81891">
    <property type="entry name" value="Poly A polymerase C-terminal region-like"/>
    <property type="match status" value="1"/>
</dbReference>
<evidence type="ECO:0000259" key="14">
    <source>
        <dbReference type="Pfam" id="PF12627"/>
    </source>
</evidence>
<evidence type="ECO:0000256" key="7">
    <source>
        <dbReference type="ARBA" id="ARBA00022800"/>
    </source>
</evidence>
<evidence type="ECO:0000256" key="1">
    <source>
        <dbReference type="ARBA" id="ARBA00001946"/>
    </source>
</evidence>
<dbReference type="Gene3D" id="1.10.3090.10">
    <property type="entry name" value="cca-adding enzyme, domain 2"/>
    <property type="match status" value="1"/>
</dbReference>
<dbReference type="AlphaFoldDB" id="A0A4Q9GX98"/>
<dbReference type="EMBL" id="SISG01000001">
    <property type="protein sequence ID" value="TBN57363.1"/>
    <property type="molecule type" value="Genomic_DNA"/>
</dbReference>
<dbReference type="Gene3D" id="3.30.460.10">
    <property type="entry name" value="Beta Polymerase, domain 2"/>
    <property type="match status" value="1"/>
</dbReference>
<keyword evidence="3" id="KW-0819">tRNA processing</keyword>
<evidence type="ECO:0000256" key="2">
    <source>
        <dbReference type="ARBA" id="ARBA00022679"/>
    </source>
</evidence>
<organism evidence="15 16">
    <name type="scientific">Glaciihabitans arcticus</name>
    <dbReference type="NCBI Taxonomy" id="2668039"/>
    <lineage>
        <taxon>Bacteria</taxon>
        <taxon>Bacillati</taxon>
        <taxon>Actinomycetota</taxon>
        <taxon>Actinomycetes</taxon>
        <taxon>Micrococcales</taxon>
        <taxon>Microbacteriaceae</taxon>
        <taxon>Glaciihabitans</taxon>
    </lineage>
</organism>
<dbReference type="InterPro" id="IPR050124">
    <property type="entry name" value="tRNA_CCA-adding_enzyme"/>
</dbReference>
<keyword evidence="10 11" id="KW-0694">RNA-binding</keyword>
<evidence type="ECO:0000256" key="8">
    <source>
        <dbReference type="ARBA" id="ARBA00022840"/>
    </source>
</evidence>
<proteinExistence type="inferred from homology"/>
<comment type="caution">
    <text evidence="15">The sequence shown here is derived from an EMBL/GenBank/DDBJ whole genome shotgun (WGS) entry which is preliminary data.</text>
</comment>
<dbReference type="RefSeq" id="WP_130981474.1">
    <property type="nucleotide sequence ID" value="NZ_SISG01000001.1"/>
</dbReference>
<comment type="cofactor">
    <cofactor evidence="1">
        <name>Mg(2+)</name>
        <dbReference type="ChEBI" id="CHEBI:18420"/>
    </cofactor>
</comment>
<dbReference type="GO" id="GO:0008033">
    <property type="term" value="P:tRNA processing"/>
    <property type="evidence" value="ECO:0007669"/>
    <property type="project" value="UniProtKB-KW"/>
</dbReference>
<evidence type="ECO:0000256" key="3">
    <source>
        <dbReference type="ARBA" id="ARBA00022694"/>
    </source>
</evidence>
<evidence type="ECO:0000313" key="15">
    <source>
        <dbReference type="EMBL" id="TBN57363.1"/>
    </source>
</evidence>
<dbReference type="GO" id="GO:0016779">
    <property type="term" value="F:nucleotidyltransferase activity"/>
    <property type="evidence" value="ECO:0007669"/>
    <property type="project" value="UniProtKB-KW"/>
</dbReference>
<evidence type="ECO:0000259" key="13">
    <source>
        <dbReference type="Pfam" id="PF01966"/>
    </source>
</evidence>
<dbReference type="InterPro" id="IPR006674">
    <property type="entry name" value="HD_domain"/>
</dbReference>
<keyword evidence="9" id="KW-0460">Magnesium</keyword>
<keyword evidence="5" id="KW-0479">Metal-binding</keyword>
<dbReference type="GO" id="GO:0003723">
    <property type="term" value="F:RNA binding"/>
    <property type="evidence" value="ECO:0007669"/>
    <property type="project" value="UniProtKB-KW"/>
</dbReference>
<evidence type="ECO:0000313" key="16">
    <source>
        <dbReference type="Proteomes" id="UP000294194"/>
    </source>
</evidence>
<keyword evidence="6" id="KW-0547">Nucleotide-binding</keyword>
<accession>A0A4Q9GX98</accession>
<evidence type="ECO:0000256" key="5">
    <source>
        <dbReference type="ARBA" id="ARBA00022723"/>
    </source>
</evidence>